<evidence type="ECO:0000256" key="8">
    <source>
        <dbReference type="ARBA" id="ARBA00023157"/>
    </source>
</evidence>
<keyword evidence="9" id="KW-0676">Redox-active center</keyword>
<dbReference type="EC" id="2.8.1.4" evidence="10"/>
<dbReference type="Proteomes" id="UP000245908">
    <property type="component" value="Unassembled WGS sequence"/>
</dbReference>
<evidence type="ECO:0000313" key="14">
    <source>
        <dbReference type="Proteomes" id="UP000245908"/>
    </source>
</evidence>
<evidence type="ECO:0000256" key="5">
    <source>
        <dbReference type="ARBA" id="ARBA00022840"/>
    </source>
</evidence>
<feature type="active site" description="Cysteine persulfide intermediate" evidence="10">
    <location>
        <position position="406"/>
    </location>
</feature>
<feature type="binding site" evidence="10">
    <location>
        <position position="283"/>
    </location>
    <ligand>
        <name>ATP</name>
        <dbReference type="ChEBI" id="CHEBI:30616"/>
    </ligand>
</feature>
<evidence type="ECO:0000313" key="13">
    <source>
        <dbReference type="EMBL" id="PVU71210.1"/>
    </source>
</evidence>
<dbReference type="UniPathway" id="UPA00060"/>
<gene>
    <name evidence="10" type="primary">thiI</name>
    <name evidence="13" type="ORF">DDW05_01660</name>
</gene>
<comment type="caution">
    <text evidence="10">Lacks conserved residue(s) required for the propagation of feature annotation.</text>
</comment>
<dbReference type="Pfam" id="PF02926">
    <property type="entry name" value="THUMP"/>
    <property type="match status" value="1"/>
</dbReference>
<dbReference type="GO" id="GO:0009229">
    <property type="term" value="P:thiamine diphosphate biosynthetic process"/>
    <property type="evidence" value="ECO:0007669"/>
    <property type="project" value="UniProtKB-UniRule"/>
</dbReference>
<evidence type="ECO:0000256" key="3">
    <source>
        <dbReference type="ARBA" id="ARBA00022679"/>
    </source>
</evidence>
<dbReference type="GO" id="GO:0052837">
    <property type="term" value="P:thiazole biosynthetic process"/>
    <property type="evidence" value="ECO:0007669"/>
    <property type="project" value="TreeGrafter"/>
</dbReference>
<feature type="domain" description="THUMP" evidence="12">
    <location>
        <begin position="54"/>
        <end position="158"/>
    </location>
</feature>
<comment type="caution">
    <text evidence="13">The sequence shown here is derived from an EMBL/GenBank/DDBJ whole genome shotgun (WGS) entry which is preliminary data.</text>
</comment>
<keyword evidence="2 10" id="KW-0820">tRNA-binding</keyword>
<organism evidence="13 14">
    <name type="scientific">Nanobsidianus stetteri</name>
    <dbReference type="NCBI Taxonomy" id="1294122"/>
    <lineage>
        <taxon>Archaea</taxon>
        <taxon>Nanobdellota</taxon>
        <taxon>Candidatus Nanoarchaeia</taxon>
        <taxon>Nanoarchaeales</taxon>
        <taxon>Nanopusillaceae</taxon>
        <taxon>Candidatus Nanobsidianus</taxon>
    </lineage>
</organism>
<dbReference type="Pfam" id="PF02568">
    <property type="entry name" value="ThiI"/>
    <property type="match status" value="1"/>
</dbReference>
<dbReference type="InterPro" id="IPR003720">
    <property type="entry name" value="tRNA_STrfase"/>
</dbReference>
<evidence type="ECO:0000256" key="2">
    <source>
        <dbReference type="ARBA" id="ARBA00022555"/>
    </source>
</evidence>
<dbReference type="InterPro" id="IPR001763">
    <property type="entry name" value="Rhodanese-like_dom"/>
</dbReference>
<keyword evidence="8" id="KW-1015">Disulfide bond</keyword>
<evidence type="ECO:0000256" key="6">
    <source>
        <dbReference type="ARBA" id="ARBA00022884"/>
    </source>
</evidence>
<dbReference type="InterPro" id="IPR020536">
    <property type="entry name" value="ThiI_AANH"/>
</dbReference>
<accession>A0A2T9WTP5</accession>
<keyword evidence="3 10" id="KW-0808">Transferase</keyword>
<evidence type="ECO:0000256" key="10">
    <source>
        <dbReference type="HAMAP-Rule" id="MF_00021"/>
    </source>
</evidence>
<dbReference type="PANTHER" id="PTHR43209">
    <property type="entry name" value="TRNA SULFURTRANSFERASE"/>
    <property type="match status" value="1"/>
</dbReference>
<keyword evidence="5 10" id="KW-0067">ATP-binding</keyword>
<dbReference type="HAMAP" id="MF_00021">
    <property type="entry name" value="ThiI"/>
    <property type="match status" value="1"/>
</dbReference>
<evidence type="ECO:0000256" key="1">
    <source>
        <dbReference type="ARBA" id="ARBA00022490"/>
    </source>
</evidence>
<dbReference type="GO" id="GO:0000049">
    <property type="term" value="F:tRNA binding"/>
    <property type="evidence" value="ECO:0007669"/>
    <property type="project" value="UniProtKB-UniRule"/>
</dbReference>
<dbReference type="PROSITE" id="PS50206">
    <property type="entry name" value="RHODANESE_3"/>
    <property type="match status" value="1"/>
</dbReference>
<dbReference type="Gene3D" id="3.40.50.620">
    <property type="entry name" value="HUPs"/>
    <property type="match status" value="1"/>
</dbReference>
<dbReference type="PROSITE" id="PS51165">
    <property type="entry name" value="THUMP"/>
    <property type="match status" value="1"/>
</dbReference>
<evidence type="ECO:0000259" key="11">
    <source>
        <dbReference type="PROSITE" id="PS50206"/>
    </source>
</evidence>
<feature type="binding site" evidence="10">
    <location>
        <position position="252"/>
    </location>
    <ligand>
        <name>ATP</name>
        <dbReference type="ChEBI" id="CHEBI:30616"/>
    </ligand>
</feature>
<comment type="function">
    <text evidence="10">Catalyzes the ATP-dependent transfer of a sulfur to tRNA to produce 4-thiouridine in position 8 of tRNAs, which functions as a near-UV photosensor. Also catalyzes the transfer of sulfur to the sulfur carrier protein ThiS, forming ThiS-thiocarboxylate. This is a step in the synthesis of thiazole, in the thiamine biosynthesis pathway. The sulfur is donated as persulfide by IscS.</text>
</comment>
<keyword evidence="6 10" id="KW-0694">RNA-binding</keyword>
<dbReference type="GO" id="GO:0004810">
    <property type="term" value="F:CCA tRNA nucleotidyltransferase activity"/>
    <property type="evidence" value="ECO:0007669"/>
    <property type="project" value="InterPro"/>
</dbReference>
<keyword evidence="7 10" id="KW-0784">Thiamine biosynthesis</keyword>
<comment type="catalytic activity">
    <reaction evidence="10">
        <text>[ThiS sulfur-carrier protein]-C-terminal Gly-Gly-AMP + S-sulfanyl-L-cysteinyl-[cysteine desulfurase] + AH2 = [ThiS sulfur-carrier protein]-C-terminal-Gly-aminoethanethioate + L-cysteinyl-[cysteine desulfurase] + A + AMP + 2 H(+)</text>
        <dbReference type="Rhea" id="RHEA:43340"/>
        <dbReference type="Rhea" id="RHEA-COMP:12157"/>
        <dbReference type="Rhea" id="RHEA-COMP:12158"/>
        <dbReference type="Rhea" id="RHEA-COMP:12910"/>
        <dbReference type="Rhea" id="RHEA-COMP:19908"/>
        <dbReference type="ChEBI" id="CHEBI:13193"/>
        <dbReference type="ChEBI" id="CHEBI:15378"/>
        <dbReference type="ChEBI" id="CHEBI:17499"/>
        <dbReference type="ChEBI" id="CHEBI:29950"/>
        <dbReference type="ChEBI" id="CHEBI:61963"/>
        <dbReference type="ChEBI" id="CHEBI:90618"/>
        <dbReference type="ChEBI" id="CHEBI:232372"/>
        <dbReference type="ChEBI" id="CHEBI:456215"/>
    </reaction>
</comment>
<comment type="pathway">
    <text evidence="10">Cofactor biosynthesis; thiamine diphosphate biosynthesis.</text>
</comment>
<dbReference type="InterPro" id="IPR014729">
    <property type="entry name" value="Rossmann-like_a/b/a_fold"/>
</dbReference>
<evidence type="ECO:0000256" key="4">
    <source>
        <dbReference type="ARBA" id="ARBA00022741"/>
    </source>
</evidence>
<feature type="binding site" evidence="10">
    <location>
        <begin position="176"/>
        <end position="177"/>
    </location>
    <ligand>
        <name>ATP</name>
        <dbReference type="ChEBI" id="CHEBI:30616"/>
    </ligand>
</feature>
<dbReference type="GO" id="GO:0005829">
    <property type="term" value="C:cytosol"/>
    <property type="evidence" value="ECO:0007669"/>
    <property type="project" value="TreeGrafter"/>
</dbReference>
<comment type="subcellular location">
    <subcellularLocation>
        <location evidence="10">Cytoplasm</location>
    </subcellularLocation>
</comment>
<sequence>MYNCILIGIDEIWTKSEKVKKKMINILINDIKNRINFNKIENRRGRIVIWDYKDEWINILKNIPGIKNIYPAIYFETSIENIKKYSLEFFNNFIGNISRFKVSTKRVDKNFPYKSLEVNKIVGEEILNKYKLKVDIKNPEKTLYIEIHKDFTFIYDKIINGPGGLPEGSEGRGILLFSGGSDSSVASYIISKRGLKIDFLFINIAGDIYLQYVYNVYNKLKEYFPNSKLYVYDLDIGYLFNVREGYRQILFKVIMYKIAEKFAKKNNYDCIVTGESLGQVSTQTIESLKVLDNIVDILVLRPLIGFNKSEILDLSKKIGIYDIRAPEICKIENRPVTKPKIDIVISELNKLNIDFDKEIEKIKEVNSINIEEFNLKIPDKKDLIIVKSEEFSKYNFEKGKKYLLICKKGILSKYFAKRLRNIGIEAYYMDEKTAKILKYI</sequence>
<dbReference type="CDD" id="cd11716">
    <property type="entry name" value="THUMP_ThiI"/>
    <property type="match status" value="1"/>
</dbReference>
<dbReference type="InterPro" id="IPR049962">
    <property type="entry name" value="THUMP_ThiI"/>
</dbReference>
<dbReference type="EMBL" id="QEFH01000010">
    <property type="protein sequence ID" value="PVU71210.1"/>
    <property type="molecule type" value="Genomic_DNA"/>
</dbReference>
<dbReference type="Gene3D" id="3.30.2130.30">
    <property type="match status" value="1"/>
</dbReference>
<dbReference type="AlphaFoldDB" id="A0A2T9WTP5"/>
<comment type="catalytic activity">
    <reaction evidence="10">
        <text>[ThiI sulfur-carrier protein]-S-sulfanyl-L-cysteine + a uridine in tRNA + 2 reduced [2Fe-2S]-[ferredoxin] + ATP + H(+) = [ThiI sulfur-carrier protein]-L-cysteine + a 4-thiouridine in tRNA + 2 oxidized [2Fe-2S]-[ferredoxin] + AMP + diphosphate</text>
        <dbReference type="Rhea" id="RHEA:24176"/>
        <dbReference type="Rhea" id="RHEA-COMP:10000"/>
        <dbReference type="Rhea" id="RHEA-COMP:10001"/>
        <dbReference type="Rhea" id="RHEA-COMP:13337"/>
        <dbReference type="Rhea" id="RHEA-COMP:13338"/>
        <dbReference type="Rhea" id="RHEA-COMP:13339"/>
        <dbReference type="Rhea" id="RHEA-COMP:13340"/>
        <dbReference type="ChEBI" id="CHEBI:15378"/>
        <dbReference type="ChEBI" id="CHEBI:29950"/>
        <dbReference type="ChEBI" id="CHEBI:30616"/>
        <dbReference type="ChEBI" id="CHEBI:33019"/>
        <dbReference type="ChEBI" id="CHEBI:33737"/>
        <dbReference type="ChEBI" id="CHEBI:33738"/>
        <dbReference type="ChEBI" id="CHEBI:61963"/>
        <dbReference type="ChEBI" id="CHEBI:65315"/>
        <dbReference type="ChEBI" id="CHEBI:136798"/>
        <dbReference type="ChEBI" id="CHEBI:456215"/>
        <dbReference type="EC" id="2.8.1.4"/>
    </reaction>
</comment>
<evidence type="ECO:0000259" key="12">
    <source>
        <dbReference type="PROSITE" id="PS51165"/>
    </source>
</evidence>
<dbReference type="GO" id="GO:0140741">
    <property type="term" value="F:tRNA-uracil-4 sulfurtransferase activity"/>
    <property type="evidence" value="ECO:0007669"/>
    <property type="project" value="UniProtKB-EC"/>
</dbReference>
<dbReference type="InterPro" id="IPR050102">
    <property type="entry name" value="tRNA_sulfurtransferase_ThiI"/>
</dbReference>
<dbReference type="PANTHER" id="PTHR43209:SF1">
    <property type="entry name" value="TRNA SULFURTRANSFERASE"/>
    <property type="match status" value="1"/>
</dbReference>
<feature type="domain" description="Rhodanese" evidence="11">
    <location>
        <begin position="388"/>
        <end position="432"/>
    </location>
</feature>
<dbReference type="InterPro" id="IPR004114">
    <property type="entry name" value="THUMP_dom"/>
</dbReference>
<dbReference type="SMART" id="SM00981">
    <property type="entry name" value="THUMP"/>
    <property type="match status" value="1"/>
</dbReference>
<evidence type="ECO:0000256" key="7">
    <source>
        <dbReference type="ARBA" id="ARBA00022977"/>
    </source>
</evidence>
<dbReference type="GO" id="GO:0009228">
    <property type="term" value="P:thiamine biosynthetic process"/>
    <property type="evidence" value="ECO:0007669"/>
    <property type="project" value="UniProtKB-KW"/>
</dbReference>
<dbReference type="SUPFAM" id="SSF52402">
    <property type="entry name" value="Adenine nucleotide alpha hydrolases-like"/>
    <property type="match status" value="1"/>
</dbReference>
<keyword evidence="4 10" id="KW-0547">Nucleotide-binding</keyword>
<name>A0A2T9WTP5_NANST</name>
<comment type="similarity">
    <text evidence="10">Belongs to the ThiI family.</text>
</comment>
<keyword evidence="1 10" id="KW-0963">Cytoplasm</keyword>
<feature type="binding site" evidence="10">
    <location>
        <position position="274"/>
    </location>
    <ligand>
        <name>ATP</name>
        <dbReference type="ChEBI" id="CHEBI:30616"/>
    </ligand>
</feature>
<proteinExistence type="inferred from homology"/>
<reference evidence="13 14" key="1">
    <citation type="journal article" date="2015" name="Appl. Environ. Microbiol.">
        <title>Nanoarchaeota, Their Sulfolobales Host, and Nanoarchaeota Virus Distribution across Yellowstone National Park Hot Springs.</title>
        <authorList>
            <person name="Munson-McGee J.H."/>
            <person name="Field E.K."/>
            <person name="Bateson M."/>
            <person name="Rooney C."/>
            <person name="Stepanauskas R."/>
            <person name="Young M.J."/>
        </authorList>
    </citation>
    <scope>NUCLEOTIDE SEQUENCE [LARGE SCALE GENOMIC DNA]</scope>
    <source>
        <strain evidence="13">SCGC AB-777_O03</strain>
    </source>
</reference>
<dbReference type="GO" id="GO:0005524">
    <property type="term" value="F:ATP binding"/>
    <property type="evidence" value="ECO:0007669"/>
    <property type="project" value="UniProtKB-UniRule"/>
</dbReference>
<dbReference type="GO" id="GO:0002937">
    <property type="term" value="P:tRNA 4-thiouridine biosynthesis"/>
    <property type="evidence" value="ECO:0007669"/>
    <property type="project" value="TreeGrafter"/>
</dbReference>
<protein>
    <recommendedName>
        <fullName evidence="10">tRNA sulfurtransferase</fullName>
        <ecNumber evidence="10">2.8.1.4</ecNumber>
    </recommendedName>
    <alternativeName>
        <fullName evidence="10">Sulfur carrier protein ThiS sulfurtransferase</fullName>
    </alternativeName>
    <alternativeName>
        <fullName evidence="10">Thiamine biosynthesis protein ThiI</fullName>
    </alternativeName>
    <alternativeName>
        <fullName evidence="10">tRNA 4-thiouridine synthase</fullName>
    </alternativeName>
</protein>
<dbReference type="SUPFAM" id="SSF143437">
    <property type="entry name" value="THUMP domain-like"/>
    <property type="match status" value="1"/>
</dbReference>
<evidence type="ECO:0000256" key="9">
    <source>
        <dbReference type="ARBA" id="ARBA00023284"/>
    </source>
</evidence>